<protein>
    <recommendedName>
        <fullName evidence="1">KIB1-4 beta-propeller domain-containing protein</fullName>
    </recommendedName>
</protein>
<organism evidence="2 3">
    <name type="scientific">Urochloa decumbens</name>
    <dbReference type="NCBI Taxonomy" id="240449"/>
    <lineage>
        <taxon>Eukaryota</taxon>
        <taxon>Viridiplantae</taxon>
        <taxon>Streptophyta</taxon>
        <taxon>Embryophyta</taxon>
        <taxon>Tracheophyta</taxon>
        <taxon>Spermatophyta</taxon>
        <taxon>Magnoliopsida</taxon>
        <taxon>Liliopsida</taxon>
        <taxon>Poales</taxon>
        <taxon>Poaceae</taxon>
        <taxon>PACMAD clade</taxon>
        <taxon>Panicoideae</taxon>
        <taxon>Panicodae</taxon>
        <taxon>Paniceae</taxon>
        <taxon>Melinidinae</taxon>
        <taxon>Urochloa</taxon>
    </lineage>
</organism>
<sequence length="360" mass="40482">MEGTPRSWSDIPLELAGLVFCRLIAPGDRVHFAAVCPQWRSAAQQAPLPLPLLALKDGTFYSMPRGEPLHVPGCDGGFVTASGNWLVYNHLHCFLLVDPFSGATMTLPAPPSMDAPHSRNFVLVKLIVCSPHLIAALFEDDCEFQIAVCRPGTSSWSVAQEQHMWILDIAFYQEKLYAINYLNNLLALDISVDDNTGDPHVARIERVIRVGCYKGYTHYLTTFYLIESRGSLLMVHRNIFHGHIHDERGQIHTFAKQCKPELAVFEADFRQSRWSKLMTLGDDQALFLGPCSRAVCVPRCDLQDKRVWFLGDYKNDMLKMMPLSGTDDMIIRKFSCPLPMISWRDHNGRAGAVWACGSSL</sequence>
<reference evidence="2" key="1">
    <citation type="submission" date="2024-10" db="EMBL/GenBank/DDBJ databases">
        <authorList>
            <person name="Ryan C."/>
        </authorList>
    </citation>
    <scope>NUCLEOTIDE SEQUENCE [LARGE SCALE GENOMIC DNA]</scope>
</reference>
<gene>
    <name evidence="2" type="ORF">URODEC1_LOCUS60789</name>
</gene>
<evidence type="ECO:0000259" key="1">
    <source>
        <dbReference type="Pfam" id="PF03478"/>
    </source>
</evidence>
<name>A0ABC9B1Y2_9POAL</name>
<keyword evidence="3" id="KW-1185">Reference proteome</keyword>
<evidence type="ECO:0000313" key="3">
    <source>
        <dbReference type="Proteomes" id="UP001497457"/>
    </source>
</evidence>
<dbReference type="Proteomes" id="UP001497457">
    <property type="component" value="Chromosome 24b"/>
</dbReference>
<dbReference type="SUPFAM" id="SSF81383">
    <property type="entry name" value="F-box domain"/>
    <property type="match status" value="1"/>
</dbReference>
<accession>A0ABC9B1Y2</accession>
<dbReference type="Pfam" id="PF03478">
    <property type="entry name" value="Beta-prop_KIB1-4"/>
    <property type="match status" value="1"/>
</dbReference>
<feature type="domain" description="KIB1-4 beta-propeller" evidence="1">
    <location>
        <begin position="70"/>
        <end position="317"/>
    </location>
</feature>
<dbReference type="EMBL" id="OZ075134">
    <property type="protein sequence ID" value="CAL4991742.1"/>
    <property type="molecule type" value="Genomic_DNA"/>
</dbReference>
<dbReference type="PANTHER" id="PTHR33110:SF103">
    <property type="entry name" value="F-BOX DOMAIN-CONTAINING PROTEIN"/>
    <property type="match status" value="1"/>
</dbReference>
<dbReference type="AlphaFoldDB" id="A0ABC9B1Y2"/>
<dbReference type="PANTHER" id="PTHR33110">
    <property type="entry name" value="F-BOX/KELCH-REPEAT PROTEIN-RELATED"/>
    <property type="match status" value="1"/>
</dbReference>
<proteinExistence type="predicted"/>
<dbReference type="Gene3D" id="1.20.1280.50">
    <property type="match status" value="1"/>
</dbReference>
<dbReference type="InterPro" id="IPR005174">
    <property type="entry name" value="KIB1-4_b-propeller"/>
</dbReference>
<evidence type="ECO:0000313" key="2">
    <source>
        <dbReference type="EMBL" id="CAL4991742.1"/>
    </source>
</evidence>
<dbReference type="InterPro" id="IPR036047">
    <property type="entry name" value="F-box-like_dom_sf"/>
</dbReference>